<comment type="caution">
    <text evidence="2">The sequence shown here is derived from an EMBL/GenBank/DDBJ whole genome shotgun (WGS) entry which is preliminary data.</text>
</comment>
<evidence type="ECO:0000256" key="1">
    <source>
        <dbReference type="SAM" id="MobiDB-lite"/>
    </source>
</evidence>
<feature type="region of interest" description="Disordered" evidence="1">
    <location>
        <begin position="1"/>
        <end position="28"/>
    </location>
</feature>
<accession>A0A133UH81</accession>
<evidence type="ECO:0000313" key="2">
    <source>
        <dbReference type="EMBL" id="KXA93584.1"/>
    </source>
</evidence>
<dbReference type="EMBL" id="LHXO01000105">
    <property type="protein sequence ID" value="KXA93584.1"/>
    <property type="molecule type" value="Genomic_DNA"/>
</dbReference>
<dbReference type="AlphaFoldDB" id="A0A133UH81"/>
<feature type="compositionally biased region" description="Basic and acidic residues" evidence="1">
    <location>
        <begin position="1"/>
        <end position="10"/>
    </location>
</feature>
<organism evidence="2 3">
    <name type="scientific">candidate division MSBL1 archaeon SCGC-AAA259E19</name>
    <dbReference type="NCBI Taxonomy" id="1698264"/>
    <lineage>
        <taxon>Archaea</taxon>
        <taxon>Methanobacteriati</taxon>
        <taxon>Methanobacteriota</taxon>
        <taxon>candidate division MSBL1</taxon>
    </lineage>
</organism>
<sequence length="458" mass="52787">MMEEGERGKAEGGTASDENVRGGVEDTGNELQIRIEGDELMNSVDAVLDVVSKESLSVVILPSYGCMSEGSTRKHRFRGPAACQTLQPCRNTHDSPGFCQNPFSPSSEGEQFINLLKSKLHQAIEIEADIKGISMDSIAGLLHTNTGEVDIRETSYYSDFENLLTGALMKALELWIETAPADESRERKIEHYLDDITIFNRIGLHILNKYKEHYQPLVRRELLDEENYKELWIKEDFLRLLRDGYPILLDEDQVDVLDIITSVPPQELLEEAARQRSEETEEYTAEELADEWVDCWLRDRLWILQDYLTEEKREELNLLLDELGEPENVLSLISTRGGFVSQESPLPVEKIKRRPPEEVIEYCIQEPFEITRWEETESEELQEISPQGFAVAVTQVILDDPIPFQQYIPRLQDAPSVYTKVLLNGLREKIEANDEIEFDWLPFWVWGLHRLRIFSVNK</sequence>
<evidence type="ECO:0000313" key="3">
    <source>
        <dbReference type="Proteomes" id="UP000070284"/>
    </source>
</evidence>
<name>A0A133UH81_9EURY</name>
<protein>
    <submittedName>
        <fullName evidence="2">Uncharacterized protein</fullName>
    </submittedName>
</protein>
<reference evidence="2 3" key="1">
    <citation type="journal article" date="2016" name="Sci. Rep.">
        <title>Metabolic traits of an uncultured archaeal lineage -MSBL1- from brine pools of the Red Sea.</title>
        <authorList>
            <person name="Mwirichia R."/>
            <person name="Alam I."/>
            <person name="Rashid M."/>
            <person name="Vinu M."/>
            <person name="Ba-Alawi W."/>
            <person name="Anthony Kamau A."/>
            <person name="Kamanda Ngugi D."/>
            <person name="Goker M."/>
            <person name="Klenk H.P."/>
            <person name="Bajic V."/>
            <person name="Stingl U."/>
        </authorList>
    </citation>
    <scope>NUCLEOTIDE SEQUENCE [LARGE SCALE GENOMIC DNA]</scope>
    <source>
        <strain evidence="2">SCGC-AAA259E19</strain>
    </source>
</reference>
<keyword evidence="3" id="KW-1185">Reference proteome</keyword>
<dbReference type="Proteomes" id="UP000070284">
    <property type="component" value="Unassembled WGS sequence"/>
</dbReference>
<gene>
    <name evidence="2" type="ORF">AKJ65_06150</name>
</gene>
<proteinExistence type="predicted"/>